<organism evidence="20 21">
    <name type="scientific">Paenibacillus konkukensis</name>
    <dbReference type="NCBI Taxonomy" id="2020716"/>
    <lineage>
        <taxon>Bacteria</taxon>
        <taxon>Bacillati</taxon>
        <taxon>Bacillota</taxon>
        <taxon>Bacilli</taxon>
        <taxon>Bacillales</taxon>
        <taxon>Paenibacillaceae</taxon>
        <taxon>Paenibacillus</taxon>
    </lineage>
</organism>
<feature type="transmembrane region" description="Helical" evidence="17">
    <location>
        <begin position="152"/>
        <end position="177"/>
    </location>
</feature>
<dbReference type="SMART" id="SM00387">
    <property type="entry name" value="HATPase_c"/>
    <property type="match status" value="1"/>
</dbReference>
<evidence type="ECO:0000256" key="5">
    <source>
        <dbReference type="ARBA" id="ARBA00022553"/>
    </source>
</evidence>
<dbReference type="PRINTS" id="PR00344">
    <property type="entry name" value="BCTRLSENSOR"/>
</dbReference>
<dbReference type="EMBL" id="CP027059">
    <property type="protein sequence ID" value="UQZ83560.1"/>
    <property type="molecule type" value="Genomic_DNA"/>
</dbReference>
<dbReference type="InterPro" id="IPR003660">
    <property type="entry name" value="HAMP_dom"/>
</dbReference>
<dbReference type="CDD" id="cd16922">
    <property type="entry name" value="HATPase_EvgS-ArcB-TorS-like"/>
    <property type="match status" value="1"/>
</dbReference>
<gene>
    <name evidence="20" type="primary">phoR_9</name>
    <name evidence="20" type="ORF">SK3146_02747</name>
</gene>
<sequence length="457" mass="52000">MIRSLYVRVALTFMLSVILGLIIAFYASNYWFRDMFESGMQKDLSNASEDIAAIFREMKGVDMDAYLHHLHWVQRYYITVFDEQLHRTVLGPDQPLPEIPQQAVDQVLKGQQAAQSGEPIEQWVGRPLSLNGHSYAVFVQPVMRNNEDNFRYILFTVLAITLIMGSLFVLIAARYLVQPLKLMTRATQRISKGDFDITFTWLERKDEVGELARSFSQMAGELKQLELMRQDFVSSVSHEIQSPLTSIAGFSKMIRYSDLPEEERNHYLDIIQTESERLSRLSENLLSLASLESEHHPFHPVVYRLDEQIRRIIVTQEPIWSAKRLDLQLNLPPVMLSADEDQLSQVWINLLHNAIKFTPEGGVIRVKLEALVDRVQVTVHDSGIGMGPEELAHIFDRFYKADRARQREVGGSGLGLAIVRKIVDLHCGIITVDSKPGQGSLFKVMLPGAVKKRNAGA</sequence>
<dbReference type="Pfam" id="PF00512">
    <property type="entry name" value="HisKA"/>
    <property type="match status" value="1"/>
</dbReference>
<evidence type="ECO:0000259" key="18">
    <source>
        <dbReference type="PROSITE" id="PS50109"/>
    </source>
</evidence>
<dbReference type="InterPro" id="IPR003661">
    <property type="entry name" value="HisK_dim/P_dom"/>
</dbReference>
<dbReference type="CDD" id="cd06225">
    <property type="entry name" value="HAMP"/>
    <property type="match status" value="1"/>
</dbReference>
<keyword evidence="14 17" id="KW-0472">Membrane</keyword>
<keyword evidence="11 17" id="KW-1133">Transmembrane helix</keyword>
<comment type="catalytic activity">
    <reaction evidence="1">
        <text>ATP + protein L-histidine = ADP + protein N-phospho-L-histidine.</text>
        <dbReference type="EC" id="2.7.13.3"/>
    </reaction>
</comment>
<name>A0ABY4RNL2_9BACL</name>
<dbReference type="PROSITE" id="PS50885">
    <property type="entry name" value="HAMP"/>
    <property type="match status" value="1"/>
</dbReference>
<comment type="function">
    <text evidence="15">Member of the two-component regulatory system HssS/HssR involved in intracellular heme homeostasis and tempering of staphylococcal virulence. HssS functions as a heme sensor histidine kinase which is autophosphorylated at a histidine residue and transfers its phosphate group to an aspartate residue of HssR. HssR/HssS activates the expression of hrtAB, an efflux pump, in response to extracellular heme, hemin, hemoglobin or blood.</text>
</comment>
<dbReference type="Gene3D" id="3.30.565.10">
    <property type="entry name" value="Histidine kinase-like ATPase, C-terminal domain"/>
    <property type="match status" value="1"/>
</dbReference>
<proteinExistence type="predicted"/>
<dbReference type="InterPro" id="IPR003594">
    <property type="entry name" value="HATPase_dom"/>
</dbReference>
<keyword evidence="6 20" id="KW-0808">Transferase</keyword>
<keyword evidence="13" id="KW-0843">Virulence</keyword>
<evidence type="ECO:0000256" key="15">
    <source>
        <dbReference type="ARBA" id="ARBA00037219"/>
    </source>
</evidence>
<evidence type="ECO:0000256" key="13">
    <source>
        <dbReference type="ARBA" id="ARBA00023026"/>
    </source>
</evidence>
<evidence type="ECO:0000256" key="1">
    <source>
        <dbReference type="ARBA" id="ARBA00000085"/>
    </source>
</evidence>
<keyword evidence="4" id="KW-1003">Cell membrane</keyword>
<dbReference type="SUPFAM" id="SSF158472">
    <property type="entry name" value="HAMP domain-like"/>
    <property type="match status" value="1"/>
</dbReference>
<dbReference type="CDD" id="cd00082">
    <property type="entry name" value="HisKA"/>
    <property type="match status" value="1"/>
</dbReference>
<dbReference type="SUPFAM" id="SSF55874">
    <property type="entry name" value="ATPase domain of HSP90 chaperone/DNA topoisomerase II/histidine kinase"/>
    <property type="match status" value="1"/>
</dbReference>
<evidence type="ECO:0000313" key="20">
    <source>
        <dbReference type="EMBL" id="UQZ83560.1"/>
    </source>
</evidence>
<evidence type="ECO:0000256" key="17">
    <source>
        <dbReference type="SAM" id="Phobius"/>
    </source>
</evidence>
<dbReference type="Gene3D" id="1.10.287.130">
    <property type="match status" value="1"/>
</dbReference>
<evidence type="ECO:0000256" key="12">
    <source>
        <dbReference type="ARBA" id="ARBA00023012"/>
    </source>
</evidence>
<feature type="domain" description="Histidine kinase" evidence="18">
    <location>
        <begin position="235"/>
        <end position="450"/>
    </location>
</feature>
<reference evidence="20" key="2">
    <citation type="journal article" date="2021" name="J Anim Sci Technol">
        <title>Complete genome sequence of Paenibacillus konkukensis sp. nov. SK3146 as a potential probiotic strain.</title>
        <authorList>
            <person name="Jung H.I."/>
            <person name="Park S."/>
            <person name="Niu K.M."/>
            <person name="Lee S.W."/>
            <person name="Kothari D."/>
            <person name="Yi K.J."/>
            <person name="Kim S.K."/>
        </authorList>
    </citation>
    <scope>NUCLEOTIDE SEQUENCE</scope>
    <source>
        <strain evidence="20">SK3146</strain>
    </source>
</reference>
<keyword evidence="21" id="KW-1185">Reference proteome</keyword>
<evidence type="ECO:0000256" key="9">
    <source>
        <dbReference type="ARBA" id="ARBA00022777"/>
    </source>
</evidence>
<accession>A0ABY4RNL2</accession>
<feature type="domain" description="HAMP" evidence="19">
    <location>
        <begin position="174"/>
        <end position="227"/>
    </location>
</feature>
<dbReference type="SMART" id="SM00388">
    <property type="entry name" value="HisKA"/>
    <property type="match status" value="1"/>
</dbReference>
<evidence type="ECO:0000256" key="14">
    <source>
        <dbReference type="ARBA" id="ARBA00023136"/>
    </source>
</evidence>
<keyword evidence="8" id="KW-0547">Nucleotide-binding</keyword>
<dbReference type="InterPro" id="IPR005467">
    <property type="entry name" value="His_kinase_dom"/>
</dbReference>
<evidence type="ECO:0000259" key="19">
    <source>
        <dbReference type="PROSITE" id="PS50885"/>
    </source>
</evidence>
<dbReference type="SMART" id="SM00304">
    <property type="entry name" value="HAMP"/>
    <property type="match status" value="1"/>
</dbReference>
<evidence type="ECO:0000256" key="4">
    <source>
        <dbReference type="ARBA" id="ARBA00022475"/>
    </source>
</evidence>
<dbReference type="InterPro" id="IPR004358">
    <property type="entry name" value="Sig_transdc_His_kin-like_C"/>
</dbReference>
<dbReference type="Proteomes" id="UP001057134">
    <property type="component" value="Chromosome"/>
</dbReference>
<keyword evidence="10" id="KW-0067">ATP-binding</keyword>
<evidence type="ECO:0000313" key="21">
    <source>
        <dbReference type="Proteomes" id="UP001057134"/>
    </source>
</evidence>
<evidence type="ECO:0000256" key="16">
    <source>
        <dbReference type="ARBA" id="ARBA00040841"/>
    </source>
</evidence>
<dbReference type="GO" id="GO:0004673">
    <property type="term" value="F:protein histidine kinase activity"/>
    <property type="evidence" value="ECO:0007669"/>
    <property type="project" value="UniProtKB-EC"/>
</dbReference>
<dbReference type="Pfam" id="PF02518">
    <property type="entry name" value="HATPase_c"/>
    <property type="match status" value="1"/>
</dbReference>
<dbReference type="InterPro" id="IPR050398">
    <property type="entry name" value="HssS/ArlS-like"/>
</dbReference>
<keyword evidence="12" id="KW-0902">Two-component regulatory system</keyword>
<reference evidence="20" key="1">
    <citation type="submission" date="2018-02" db="EMBL/GenBank/DDBJ databases">
        <authorList>
            <person name="Kim S.-K."/>
            <person name="Jung H.-I."/>
            <person name="Lee S.-W."/>
        </authorList>
    </citation>
    <scope>NUCLEOTIDE SEQUENCE</scope>
    <source>
        <strain evidence="20">SK3146</strain>
    </source>
</reference>
<dbReference type="PANTHER" id="PTHR45528">
    <property type="entry name" value="SENSOR HISTIDINE KINASE CPXA"/>
    <property type="match status" value="1"/>
</dbReference>
<dbReference type="RefSeq" id="WP_249865566.1">
    <property type="nucleotide sequence ID" value="NZ_CP027059.1"/>
</dbReference>
<evidence type="ECO:0000256" key="8">
    <source>
        <dbReference type="ARBA" id="ARBA00022741"/>
    </source>
</evidence>
<comment type="subcellular location">
    <subcellularLocation>
        <location evidence="2">Cell membrane</location>
        <topology evidence="2">Multi-pass membrane protein</topology>
    </subcellularLocation>
</comment>
<evidence type="ECO:0000256" key="3">
    <source>
        <dbReference type="ARBA" id="ARBA00012438"/>
    </source>
</evidence>
<evidence type="ECO:0000256" key="7">
    <source>
        <dbReference type="ARBA" id="ARBA00022692"/>
    </source>
</evidence>
<dbReference type="InterPro" id="IPR036890">
    <property type="entry name" value="HATPase_C_sf"/>
</dbReference>
<evidence type="ECO:0000256" key="2">
    <source>
        <dbReference type="ARBA" id="ARBA00004651"/>
    </source>
</evidence>
<evidence type="ECO:0000256" key="10">
    <source>
        <dbReference type="ARBA" id="ARBA00022840"/>
    </source>
</evidence>
<evidence type="ECO:0000256" key="6">
    <source>
        <dbReference type="ARBA" id="ARBA00022679"/>
    </source>
</evidence>
<dbReference type="Pfam" id="PF00672">
    <property type="entry name" value="HAMP"/>
    <property type="match status" value="1"/>
</dbReference>
<keyword evidence="9" id="KW-0418">Kinase</keyword>
<dbReference type="PROSITE" id="PS50109">
    <property type="entry name" value="HIS_KIN"/>
    <property type="match status" value="1"/>
</dbReference>
<evidence type="ECO:0000256" key="11">
    <source>
        <dbReference type="ARBA" id="ARBA00022989"/>
    </source>
</evidence>
<protein>
    <recommendedName>
        <fullName evidence="16">Heme sensor protein HssS</fullName>
        <ecNumber evidence="3">2.7.13.3</ecNumber>
    </recommendedName>
</protein>
<dbReference type="Gene3D" id="6.10.340.10">
    <property type="match status" value="1"/>
</dbReference>
<keyword evidence="7 17" id="KW-0812">Transmembrane</keyword>
<dbReference type="PANTHER" id="PTHR45528:SF11">
    <property type="entry name" value="HISTIDINE KINASE"/>
    <property type="match status" value="1"/>
</dbReference>
<dbReference type="InterPro" id="IPR036097">
    <property type="entry name" value="HisK_dim/P_sf"/>
</dbReference>
<dbReference type="SUPFAM" id="SSF47384">
    <property type="entry name" value="Homodimeric domain of signal transducing histidine kinase"/>
    <property type="match status" value="1"/>
</dbReference>
<keyword evidence="5" id="KW-0597">Phosphoprotein</keyword>
<feature type="transmembrane region" description="Helical" evidence="17">
    <location>
        <begin position="6"/>
        <end position="32"/>
    </location>
</feature>
<dbReference type="EC" id="2.7.13.3" evidence="3"/>